<feature type="chain" id="PRO_5045656030" evidence="1">
    <location>
        <begin position="24"/>
        <end position="176"/>
    </location>
</feature>
<dbReference type="PANTHER" id="PTHR30373">
    <property type="entry name" value="UPF0603 PROTEIN YGCG"/>
    <property type="match status" value="1"/>
</dbReference>
<reference evidence="3 4" key="1">
    <citation type="submission" date="2024-02" db="EMBL/GenBank/DDBJ databases">
        <title>A Gaetbulibacter species isolated from tidal flats and genomic insights of their niches.</title>
        <authorList>
            <person name="Ye Y."/>
        </authorList>
    </citation>
    <scope>NUCLEOTIDE SEQUENCE [LARGE SCALE GENOMIC DNA]</scope>
    <source>
        <strain evidence="3 4">KYW382</strain>
    </source>
</reference>
<dbReference type="EMBL" id="JBAWKB010000001">
    <property type="protein sequence ID" value="MFH6770689.1"/>
    <property type="molecule type" value="Genomic_DNA"/>
</dbReference>
<proteinExistence type="predicted"/>
<dbReference type="Gene3D" id="3.10.310.50">
    <property type="match status" value="1"/>
</dbReference>
<dbReference type="InterPro" id="IPR007621">
    <property type="entry name" value="TPM_dom"/>
</dbReference>
<dbReference type="PANTHER" id="PTHR30373:SF2">
    <property type="entry name" value="UPF0603 PROTEIN YGCG"/>
    <property type="match status" value="1"/>
</dbReference>
<keyword evidence="1" id="KW-0732">Signal</keyword>
<sequence length="176" mass="19622">MKNKILLVIFGLGLSLFSFKSVAQETDFDLSKIDRYREAKEKALPVQDFDSVFTPKERQNLSKMFLKYHKKSTNVFVVVTVGSIAPFGDAQQMATALGSYWGVGHQGKNNGLVMLLCKPCKSFGIATGDGTRKVITDSMSLQTMEQVIFPQFKKDKFYDGIKNGAESLMKIWGDGD</sequence>
<gene>
    <name evidence="3" type="ORF">V8G58_01995</name>
</gene>
<evidence type="ECO:0000313" key="4">
    <source>
        <dbReference type="Proteomes" id="UP001610100"/>
    </source>
</evidence>
<evidence type="ECO:0000313" key="3">
    <source>
        <dbReference type="EMBL" id="MFH6770689.1"/>
    </source>
</evidence>
<dbReference type="Proteomes" id="UP001610100">
    <property type="component" value="Unassembled WGS sequence"/>
</dbReference>
<comment type="caution">
    <text evidence="3">The sequence shown here is derived from an EMBL/GenBank/DDBJ whole genome shotgun (WGS) entry which is preliminary data.</text>
</comment>
<feature type="signal peptide" evidence="1">
    <location>
        <begin position="1"/>
        <end position="23"/>
    </location>
</feature>
<evidence type="ECO:0000256" key="1">
    <source>
        <dbReference type="SAM" id="SignalP"/>
    </source>
</evidence>
<dbReference type="Pfam" id="PF04536">
    <property type="entry name" value="TPM_phosphatase"/>
    <property type="match status" value="1"/>
</dbReference>
<dbReference type="RefSeq" id="WP_344739125.1">
    <property type="nucleotide sequence ID" value="NZ_BAABAY010000001.1"/>
</dbReference>
<accession>A0ABW7MV23</accession>
<keyword evidence="4" id="KW-1185">Reference proteome</keyword>
<name>A0ABW7MV23_9FLAO</name>
<protein>
    <submittedName>
        <fullName evidence="3">TPM domain-containing protein</fullName>
    </submittedName>
</protein>
<organism evidence="3 4">
    <name type="scientific">Gaetbulibacter aestuarii</name>
    <dbReference type="NCBI Taxonomy" id="1502358"/>
    <lineage>
        <taxon>Bacteria</taxon>
        <taxon>Pseudomonadati</taxon>
        <taxon>Bacteroidota</taxon>
        <taxon>Flavobacteriia</taxon>
        <taxon>Flavobacteriales</taxon>
        <taxon>Flavobacteriaceae</taxon>
        <taxon>Gaetbulibacter</taxon>
    </lineage>
</organism>
<feature type="domain" description="TPM" evidence="2">
    <location>
        <begin position="46"/>
        <end position="170"/>
    </location>
</feature>
<evidence type="ECO:0000259" key="2">
    <source>
        <dbReference type="Pfam" id="PF04536"/>
    </source>
</evidence>